<protein>
    <submittedName>
        <fullName evidence="1">Uncharacterized protein</fullName>
    </submittedName>
</protein>
<organism evidence="1">
    <name type="scientific">Candidatus Kentrum sp. SD</name>
    <dbReference type="NCBI Taxonomy" id="2126332"/>
    <lineage>
        <taxon>Bacteria</taxon>
        <taxon>Pseudomonadati</taxon>
        <taxon>Pseudomonadota</taxon>
        <taxon>Gammaproteobacteria</taxon>
        <taxon>Candidatus Kentrum</taxon>
    </lineage>
</organism>
<sequence length="58" mass="6618">MRPIQAFQTYDVTHGAVIVPVDRLDVLWRVANTRLSEIGDEWKNINPNASRSAMFFIG</sequence>
<proteinExistence type="predicted"/>
<accession>A0A451BK00</accession>
<name>A0A451BK00_9GAMM</name>
<reference evidence="1" key="1">
    <citation type="submission" date="2019-02" db="EMBL/GenBank/DDBJ databases">
        <authorList>
            <person name="Gruber-Vodicka R. H."/>
            <person name="Seah K. B. B."/>
        </authorList>
    </citation>
    <scope>NUCLEOTIDE SEQUENCE</scope>
    <source>
        <strain evidence="1">BECK_S127</strain>
    </source>
</reference>
<gene>
    <name evidence="1" type="ORF">BECKSD772D_GA0070982_10204</name>
</gene>
<evidence type="ECO:0000313" key="1">
    <source>
        <dbReference type="EMBL" id="VFK78619.1"/>
    </source>
</evidence>
<dbReference type="EMBL" id="CAADHB010000020">
    <property type="protein sequence ID" value="VFK78619.1"/>
    <property type="molecule type" value="Genomic_DNA"/>
</dbReference>
<dbReference type="AlphaFoldDB" id="A0A451BK00"/>